<reference evidence="2 3" key="1">
    <citation type="submission" date="2024-01" db="EMBL/GenBank/DDBJ databases">
        <title>The diversity of rhizobia nodulating Mimosa spp. in eleven states of Brazil covering several biomes is determined by host plant, location, and edaphic factors.</title>
        <authorList>
            <person name="Rouws L."/>
            <person name="Barauna A."/>
            <person name="Beukes C."/>
            <person name="De Faria S.M."/>
            <person name="Gross E."/>
            <person name="Dos Reis Junior F.B."/>
            <person name="Simon M."/>
            <person name="Maluk M."/>
            <person name="Odee D.W."/>
            <person name="Kenicer G."/>
            <person name="Young J.P.W."/>
            <person name="Reis V.M."/>
            <person name="Zilli J."/>
            <person name="James E.K."/>
        </authorList>
    </citation>
    <scope>NUCLEOTIDE SEQUENCE [LARGE SCALE GENOMIC DNA]</scope>
    <source>
        <strain evidence="2 3">JPY167</strain>
    </source>
</reference>
<keyword evidence="1" id="KW-0732">Signal</keyword>
<feature type="signal peptide" evidence="1">
    <location>
        <begin position="1"/>
        <end position="22"/>
    </location>
</feature>
<dbReference type="Proteomes" id="UP001489897">
    <property type="component" value="Unassembled WGS sequence"/>
</dbReference>
<keyword evidence="3" id="KW-1185">Reference proteome</keyword>
<name>A0ABU9RWS7_9BURK</name>
<feature type="chain" id="PRO_5047221561" description="SH3 domain-containing protein" evidence="1">
    <location>
        <begin position="23"/>
        <end position="220"/>
    </location>
</feature>
<dbReference type="RefSeq" id="WP_342948804.1">
    <property type="nucleotide sequence ID" value="NZ_JAYMRV010000008.1"/>
</dbReference>
<dbReference type="EMBL" id="JAYMRV010000008">
    <property type="protein sequence ID" value="MEM5424525.1"/>
    <property type="molecule type" value="Genomic_DNA"/>
</dbReference>
<evidence type="ECO:0000313" key="2">
    <source>
        <dbReference type="EMBL" id="MEM5424525.1"/>
    </source>
</evidence>
<organism evidence="2 3">
    <name type="scientific">Paraburkholderia ferrariae</name>
    <dbReference type="NCBI Taxonomy" id="386056"/>
    <lineage>
        <taxon>Bacteria</taxon>
        <taxon>Pseudomonadati</taxon>
        <taxon>Pseudomonadota</taxon>
        <taxon>Betaproteobacteria</taxon>
        <taxon>Burkholderiales</taxon>
        <taxon>Burkholderiaceae</taxon>
        <taxon>Paraburkholderia</taxon>
    </lineage>
</organism>
<evidence type="ECO:0000256" key="1">
    <source>
        <dbReference type="SAM" id="SignalP"/>
    </source>
</evidence>
<comment type="caution">
    <text evidence="2">The sequence shown here is derived from an EMBL/GenBank/DDBJ whole genome shotgun (WGS) entry which is preliminary data.</text>
</comment>
<sequence length="220" mass="24037">MKVTRVKTIGMALIMLSAFNVARSEEQSGAYTLRTVAGTQLDYRKLFLSFDGDRVSGFFDNPFTQPASNDPDANPTCRFFLTGKLSSAGEVKLDTWYPTERGKADEAGASVALKKRSDGTWIATLSGALPNCDVPTIATGDFLKLDTPQPWRVINYVAVPKSILYSAPADSSRTKAYLVRLDPVAVLETRSSWSRIDYLGKGGGLVRWVKSSDLSVRLGQ</sequence>
<accession>A0ABU9RWS7</accession>
<protein>
    <recommendedName>
        <fullName evidence="4">SH3 domain-containing protein</fullName>
    </recommendedName>
</protein>
<gene>
    <name evidence="2" type="ORF">VSR73_26110</name>
</gene>
<proteinExistence type="predicted"/>
<evidence type="ECO:0008006" key="4">
    <source>
        <dbReference type="Google" id="ProtNLM"/>
    </source>
</evidence>
<evidence type="ECO:0000313" key="3">
    <source>
        <dbReference type="Proteomes" id="UP001489897"/>
    </source>
</evidence>